<gene>
    <name evidence="2" type="ORF">F4560_007622</name>
</gene>
<dbReference type="InterPro" id="IPR009339">
    <property type="entry name" value="DUF998"/>
</dbReference>
<keyword evidence="1" id="KW-1133">Transmembrane helix</keyword>
<dbReference type="Proteomes" id="UP000552097">
    <property type="component" value="Unassembled WGS sequence"/>
</dbReference>
<feature type="transmembrane region" description="Helical" evidence="1">
    <location>
        <begin position="129"/>
        <end position="149"/>
    </location>
</feature>
<dbReference type="RefSeq" id="WP_184927844.1">
    <property type="nucleotide sequence ID" value="NZ_JACHMO010000001.1"/>
</dbReference>
<evidence type="ECO:0000313" key="3">
    <source>
        <dbReference type="Proteomes" id="UP000552097"/>
    </source>
</evidence>
<keyword evidence="3" id="KW-1185">Reference proteome</keyword>
<feature type="transmembrane region" description="Helical" evidence="1">
    <location>
        <begin position="81"/>
        <end position="99"/>
    </location>
</feature>
<feature type="transmembrane region" description="Helical" evidence="1">
    <location>
        <begin position="161"/>
        <end position="182"/>
    </location>
</feature>
<keyword evidence="1" id="KW-0812">Transmembrane</keyword>
<accession>A0A7W9M5C8</accession>
<dbReference type="AlphaFoldDB" id="A0A7W9M5C8"/>
<comment type="caution">
    <text evidence="2">The sequence shown here is derived from an EMBL/GenBank/DDBJ whole genome shotgun (WGS) entry which is preliminary data.</text>
</comment>
<reference evidence="2 3" key="1">
    <citation type="submission" date="2020-08" db="EMBL/GenBank/DDBJ databases">
        <title>Sequencing the genomes of 1000 actinobacteria strains.</title>
        <authorList>
            <person name="Klenk H.-P."/>
        </authorList>
    </citation>
    <scope>NUCLEOTIDE SEQUENCE [LARGE SCALE GENOMIC DNA]</scope>
    <source>
        <strain evidence="2 3">DSM 45486</strain>
    </source>
</reference>
<feature type="transmembrane region" description="Helical" evidence="1">
    <location>
        <begin position="12"/>
        <end position="33"/>
    </location>
</feature>
<protein>
    <recommendedName>
        <fullName evidence="4">DUF998 domain-containing protein</fullName>
    </recommendedName>
</protein>
<evidence type="ECO:0000313" key="2">
    <source>
        <dbReference type="EMBL" id="MBB5807854.1"/>
    </source>
</evidence>
<dbReference type="Pfam" id="PF06197">
    <property type="entry name" value="DUF998"/>
    <property type="match status" value="1"/>
</dbReference>
<organism evidence="2 3">
    <name type="scientific">Saccharothrix ecbatanensis</name>
    <dbReference type="NCBI Taxonomy" id="1105145"/>
    <lineage>
        <taxon>Bacteria</taxon>
        <taxon>Bacillati</taxon>
        <taxon>Actinomycetota</taxon>
        <taxon>Actinomycetes</taxon>
        <taxon>Pseudonocardiales</taxon>
        <taxon>Pseudonocardiaceae</taxon>
        <taxon>Saccharothrix</taxon>
    </lineage>
</organism>
<dbReference type="EMBL" id="JACHMO010000001">
    <property type="protein sequence ID" value="MBB5807854.1"/>
    <property type="molecule type" value="Genomic_DNA"/>
</dbReference>
<feature type="transmembrane region" description="Helical" evidence="1">
    <location>
        <begin position="194"/>
        <end position="212"/>
    </location>
</feature>
<evidence type="ECO:0008006" key="4">
    <source>
        <dbReference type="Google" id="ProtNLM"/>
    </source>
</evidence>
<evidence type="ECO:0000256" key="1">
    <source>
        <dbReference type="SAM" id="Phobius"/>
    </source>
</evidence>
<proteinExistence type="predicted"/>
<keyword evidence="1" id="KW-0472">Membrane</keyword>
<sequence>MSDHRERPTRVLSACGIAGPALFLVVFHLDAFTREGYDVWRHGPSLLMTGDGGWVQVANFVLTGMAMIACAIGLRRTVTGWGPRLVAAYGVMMISTGLFRTDPEEGYPAGTPADRMPGWNYPSSWEHGVHTLSVLVMYALATAACFVFARRFAAEPGGRPWAVGLAANGVLSPLVLATGMLISGDPDLAAVDGVLGRVIIPLGWVWAAVVPLRLRTAGDRVGTVSS</sequence>
<name>A0A7W9M5C8_9PSEU</name>
<feature type="transmembrane region" description="Helical" evidence="1">
    <location>
        <begin position="53"/>
        <end position="74"/>
    </location>
</feature>